<evidence type="ECO:0000313" key="2">
    <source>
        <dbReference type="Proteomes" id="UP001596435"/>
    </source>
</evidence>
<protein>
    <recommendedName>
        <fullName evidence="3">DUF3846 domain-containing protein</fullName>
    </recommendedName>
</protein>
<comment type="caution">
    <text evidence="1">The sequence shown here is derived from an EMBL/GenBank/DDBJ whole genome shotgun (WGS) entry which is preliminary data.</text>
</comment>
<dbReference type="Proteomes" id="UP001596435">
    <property type="component" value="Unassembled WGS sequence"/>
</dbReference>
<proteinExistence type="predicted"/>
<dbReference type="RefSeq" id="WP_380232986.1">
    <property type="nucleotide sequence ID" value="NZ_JBHSVH010000002.1"/>
</dbReference>
<keyword evidence="2" id="KW-1185">Reference proteome</keyword>
<accession>A0ABW2G8M4</accession>
<sequence>MTGAAGEGPVLWALAVRETEDGDVIAEVIIEVGEEDYGALAVDAWESGFVSSAGDAPVTTGVVRVRENRVAGLVLVGGRQVWEPFPAIEASPGWLSAAAEGGALVTLVPPGTWPHLAALPPDRRADAFESGLEEAQDRGMVLRGVVTVEML</sequence>
<gene>
    <name evidence="1" type="ORF">ACFQMG_35385</name>
</gene>
<reference evidence="2" key="1">
    <citation type="journal article" date="2019" name="Int. J. Syst. Evol. Microbiol.">
        <title>The Global Catalogue of Microorganisms (GCM) 10K type strain sequencing project: providing services to taxonomists for standard genome sequencing and annotation.</title>
        <authorList>
            <consortium name="The Broad Institute Genomics Platform"/>
            <consortium name="The Broad Institute Genome Sequencing Center for Infectious Disease"/>
            <person name="Wu L."/>
            <person name="Ma J."/>
        </authorList>
    </citation>
    <scope>NUCLEOTIDE SEQUENCE [LARGE SCALE GENOMIC DNA]</scope>
    <source>
        <strain evidence="2">CGMCC 1.12859</strain>
    </source>
</reference>
<evidence type="ECO:0000313" key="1">
    <source>
        <dbReference type="EMBL" id="MFC7184843.1"/>
    </source>
</evidence>
<organism evidence="1 2">
    <name type="scientific">Kitasatospora paranensis</name>
    <dbReference type="NCBI Taxonomy" id="258053"/>
    <lineage>
        <taxon>Bacteria</taxon>
        <taxon>Bacillati</taxon>
        <taxon>Actinomycetota</taxon>
        <taxon>Actinomycetes</taxon>
        <taxon>Kitasatosporales</taxon>
        <taxon>Streptomycetaceae</taxon>
        <taxon>Kitasatospora</taxon>
    </lineage>
</organism>
<dbReference type="EMBL" id="JBHTAJ010000123">
    <property type="protein sequence ID" value="MFC7184843.1"/>
    <property type="molecule type" value="Genomic_DNA"/>
</dbReference>
<name>A0ABW2G8M4_9ACTN</name>
<evidence type="ECO:0008006" key="3">
    <source>
        <dbReference type="Google" id="ProtNLM"/>
    </source>
</evidence>